<dbReference type="GO" id="GO:0005524">
    <property type="term" value="F:ATP binding"/>
    <property type="evidence" value="ECO:0007669"/>
    <property type="project" value="InterPro"/>
</dbReference>
<dbReference type="Gene3D" id="3.40.50.300">
    <property type="entry name" value="P-loop containing nucleotide triphosphate hydrolases"/>
    <property type="match status" value="1"/>
</dbReference>
<dbReference type="InterPro" id="IPR003959">
    <property type="entry name" value="ATPase_AAA_core"/>
</dbReference>
<dbReference type="InterPro" id="IPR014555">
    <property type="entry name" value="RecF-like"/>
</dbReference>
<dbReference type="Proteomes" id="UP000232638">
    <property type="component" value="Chromosome"/>
</dbReference>
<evidence type="ECO:0000313" key="3">
    <source>
        <dbReference type="Proteomes" id="UP000232638"/>
    </source>
</evidence>
<gene>
    <name evidence="2" type="ORF">THSYN_27230</name>
</gene>
<sequence length="385" mass="43623">MRIDHVRLKNWLNFRKVDAALIETTYLIGPNASGKSNFLDVFRFLRTVADSSGGGLQRAVAERGGIKKLRCLQARQDTEVRIEVRLSGSTAEDERGEWLYVLGFKSEGTGRQRPMVHEERVERDGICLLSRPDEHDVGDKERLTQSHLEQVNANVAFRALATYLRSTTYLHLVPQLLKFADRLSSNRLEEDPFGQGFLDGLARTPKNTLTARLRKIQQVLTKAVPQFQELRFNRDEMTGLPHLEARYAHWRPQGAWHREDQFSDGTLRLIALLWSLLEGDSLLLLEEPELSLNDEIVRQIPLMIDRIKRQAKYRRQTLITTHSEAMLSNSIDASAILLVIPTDDGSQIRGATDEEVAMIETGLSPAEVLLPKARPQGIDGLGLFQ</sequence>
<proteinExistence type="predicted"/>
<evidence type="ECO:0000313" key="2">
    <source>
        <dbReference type="EMBL" id="AUB84264.1"/>
    </source>
</evidence>
<dbReference type="GO" id="GO:0016887">
    <property type="term" value="F:ATP hydrolysis activity"/>
    <property type="evidence" value="ECO:0007669"/>
    <property type="project" value="InterPro"/>
</dbReference>
<dbReference type="RefSeq" id="WP_100921928.1">
    <property type="nucleotide sequence ID" value="NZ_CP020370.1"/>
</dbReference>
<keyword evidence="3" id="KW-1185">Reference proteome</keyword>
<dbReference type="OrthoDB" id="5572477at2"/>
<dbReference type="PIRSF" id="PIRSF029347">
    <property type="entry name" value="RecF"/>
    <property type="match status" value="1"/>
</dbReference>
<dbReference type="EMBL" id="CP020370">
    <property type="protein sequence ID" value="AUB84264.1"/>
    <property type="molecule type" value="Genomic_DNA"/>
</dbReference>
<reference evidence="2 3" key="1">
    <citation type="submission" date="2017-03" db="EMBL/GenBank/DDBJ databases">
        <title>Complete genome sequence of Candidatus 'Thiodictyon syntrophicum' sp. nov. strain Cad16T, a photolithoautotroph purple sulfur bacterium isolated from an alpine meromictic lake.</title>
        <authorList>
            <person name="Luedin S.M."/>
            <person name="Pothier J.F."/>
            <person name="Danza F."/>
            <person name="Storelli N."/>
            <person name="Wittwer M."/>
            <person name="Tonolla M."/>
        </authorList>
    </citation>
    <scope>NUCLEOTIDE SEQUENCE [LARGE SCALE GENOMIC DNA]</scope>
    <source>
        <strain evidence="2 3">Cad16T</strain>
    </source>
</reference>
<dbReference type="InterPro" id="IPR027417">
    <property type="entry name" value="P-loop_NTPase"/>
</dbReference>
<dbReference type="AlphaFoldDB" id="A0A2K8UFB3"/>
<accession>A0A2K8UFB3</accession>
<dbReference type="Pfam" id="PF13304">
    <property type="entry name" value="AAA_21"/>
    <property type="match status" value="1"/>
</dbReference>
<feature type="domain" description="ATPase AAA-type core" evidence="1">
    <location>
        <begin position="27"/>
        <end position="325"/>
    </location>
</feature>
<organism evidence="2 3">
    <name type="scientific">Candidatus Thiodictyon syntrophicum</name>
    <dbReference type="NCBI Taxonomy" id="1166950"/>
    <lineage>
        <taxon>Bacteria</taxon>
        <taxon>Pseudomonadati</taxon>
        <taxon>Pseudomonadota</taxon>
        <taxon>Gammaproteobacteria</taxon>
        <taxon>Chromatiales</taxon>
        <taxon>Chromatiaceae</taxon>
        <taxon>Thiodictyon</taxon>
    </lineage>
</organism>
<dbReference type="PANTHER" id="PTHR32182:SF22">
    <property type="entry name" value="ATP-DEPENDENT ENDONUCLEASE, OLD FAMILY-RELATED"/>
    <property type="match status" value="1"/>
</dbReference>
<dbReference type="GO" id="GO:0000731">
    <property type="term" value="P:DNA synthesis involved in DNA repair"/>
    <property type="evidence" value="ECO:0007669"/>
    <property type="project" value="TreeGrafter"/>
</dbReference>
<name>A0A2K8UFB3_9GAMM</name>
<protein>
    <submittedName>
        <fullName evidence="2">Chromosome segregation protein SMC</fullName>
    </submittedName>
</protein>
<dbReference type="KEGG" id="tsy:THSYN_27230"/>
<dbReference type="SUPFAM" id="SSF52540">
    <property type="entry name" value="P-loop containing nucleoside triphosphate hydrolases"/>
    <property type="match status" value="1"/>
</dbReference>
<dbReference type="GO" id="GO:0006302">
    <property type="term" value="P:double-strand break repair"/>
    <property type="evidence" value="ECO:0007669"/>
    <property type="project" value="TreeGrafter"/>
</dbReference>
<evidence type="ECO:0000259" key="1">
    <source>
        <dbReference type="Pfam" id="PF13304"/>
    </source>
</evidence>
<dbReference type="PANTHER" id="PTHR32182">
    <property type="entry name" value="DNA REPLICATION AND REPAIR PROTEIN RECF"/>
    <property type="match status" value="1"/>
</dbReference>